<name>A0A4Q0Y715_9BACT</name>
<dbReference type="InterPro" id="IPR029000">
    <property type="entry name" value="Cyclophilin-like_dom_sf"/>
</dbReference>
<evidence type="ECO:0000256" key="5">
    <source>
        <dbReference type="ARBA" id="ARBA00022840"/>
    </source>
</evidence>
<dbReference type="InterPro" id="IPR011054">
    <property type="entry name" value="Rudment_hybrid_motif"/>
</dbReference>
<dbReference type="Gene3D" id="3.30.1360.40">
    <property type="match status" value="1"/>
</dbReference>
<comment type="caution">
    <text evidence="12">The sequence shown here is derived from an EMBL/GenBank/DDBJ whole genome shotgun (WGS) entry which is preliminary data.</text>
</comment>
<accession>A0A4Q0Y715</accession>
<dbReference type="GO" id="GO:0005524">
    <property type="term" value="F:ATP binding"/>
    <property type="evidence" value="ECO:0007669"/>
    <property type="project" value="UniProtKB-UniRule"/>
</dbReference>
<dbReference type="PROSITE" id="PS00867">
    <property type="entry name" value="CPSASE_2"/>
    <property type="match status" value="1"/>
</dbReference>
<dbReference type="NCBIfam" id="TIGR00724">
    <property type="entry name" value="urea_amlyse_rel"/>
    <property type="match status" value="1"/>
</dbReference>
<dbReference type="GO" id="GO:0016874">
    <property type="term" value="F:ligase activity"/>
    <property type="evidence" value="ECO:0007669"/>
    <property type="project" value="UniProtKB-KW"/>
</dbReference>
<dbReference type="Pfam" id="PF02682">
    <property type="entry name" value="CT_C_D"/>
    <property type="match status" value="1"/>
</dbReference>
<keyword evidence="2" id="KW-0436">Ligase</keyword>
<keyword evidence="13" id="KW-1185">Reference proteome</keyword>
<feature type="domain" description="ATP-grasp" evidence="10">
    <location>
        <begin position="120"/>
        <end position="317"/>
    </location>
</feature>
<dbReference type="InterPro" id="IPR016185">
    <property type="entry name" value="PreATP-grasp_dom_sf"/>
</dbReference>
<organism evidence="12 13">
    <name type="scientific">Halarcobacter anaerophilus</name>
    <dbReference type="NCBI Taxonomy" id="877500"/>
    <lineage>
        <taxon>Bacteria</taxon>
        <taxon>Pseudomonadati</taxon>
        <taxon>Campylobacterota</taxon>
        <taxon>Epsilonproteobacteria</taxon>
        <taxon>Campylobacterales</taxon>
        <taxon>Arcobacteraceae</taxon>
        <taxon>Halarcobacter</taxon>
    </lineage>
</organism>
<dbReference type="SMART" id="SM00797">
    <property type="entry name" value="AHS2"/>
    <property type="match status" value="1"/>
</dbReference>
<dbReference type="SUPFAM" id="SSF50891">
    <property type="entry name" value="Cyclophilin-like"/>
    <property type="match status" value="2"/>
</dbReference>
<dbReference type="InterPro" id="IPR003778">
    <property type="entry name" value="CT_A_B"/>
</dbReference>
<evidence type="ECO:0000256" key="6">
    <source>
        <dbReference type="ARBA" id="ARBA00023267"/>
    </source>
</evidence>
<dbReference type="Pfam" id="PF00289">
    <property type="entry name" value="Biotin_carb_N"/>
    <property type="match status" value="1"/>
</dbReference>
<dbReference type="SMART" id="SM00878">
    <property type="entry name" value="Biotin_carb_C"/>
    <property type="match status" value="1"/>
</dbReference>
<keyword evidence="3 7" id="KW-0547">Nucleotide-binding</keyword>
<keyword evidence="5 7" id="KW-0067">ATP-binding</keyword>
<dbReference type="NCBIfam" id="TIGR02712">
    <property type="entry name" value="urea_carbox"/>
    <property type="match status" value="1"/>
</dbReference>
<dbReference type="EMBL" id="PDKO01000001">
    <property type="protein sequence ID" value="RXJ64699.1"/>
    <property type="molecule type" value="Genomic_DNA"/>
</dbReference>
<feature type="domain" description="Biotin carboxylation" evidence="11">
    <location>
        <begin position="1"/>
        <end position="444"/>
    </location>
</feature>
<evidence type="ECO:0000259" key="10">
    <source>
        <dbReference type="PROSITE" id="PS50975"/>
    </source>
</evidence>
<dbReference type="PANTHER" id="PTHR18866">
    <property type="entry name" value="CARBOXYLASE:PYRUVATE/ACETYL-COA/PROPIONYL-COA CARBOXYLASE"/>
    <property type="match status" value="1"/>
</dbReference>
<dbReference type="InterPro" id="IPR003833">
    <property type="entry name" value="CT_C_D"/>
</dbReference>
<dbReference type="InterPro" id="IPR014084">
    <property type="entry name" value="Urea_COase"/>
</dbReference>
<dbReference type="Pfam" id="PF02626">
    <property type="entry name" value="CT_A_B"/>
    <property type="match status" value="1"/>
</dbReference>
<dbReference type="GO" id="GO:0016787">
    <property type="term" value="F:hydrolase activity"/>
    <property type="evidence" value="ECO:0007669"/>
    <property type="project" value="UniProtKB-KW"/>
</dbReference>
<dbReference type="InterPro" id="IPR011764">
    <property type="entry name" value="Biotin_carboxylation_dom"/>
</dbReference>
<evidence type="ECO:0000256" key="8">
    <source>
        <dbReference type="SAM" id="Coils"/>
    </source>
</evidence>
<dbReference type="Proteomes" id="UP000290191">
    <property type="component" value="Unassembled WGS sequence"/>
</dbReference>
<dbReference type="SUPFAM" id="SSF56059">
    <property type="entry name" value="Glutathione synthetase ATP-binding domain-like"/>
    <property type="match status" value="1"/>
</dbReference>
<evidence type="ECO:0000256" key="4">
    <source>
        <dbReference type="ARBA" id="ARBA00022801"/>
    </source>
</evidence>
<evidence type="ECO:0000313" key="12">
    <source>
        <dbReference type="EMBL" id="RXJ64699.1"/>
    </source>
</evidence>
<dbReference type="InterPro" id="IPR005479">
    <property type="entry name" value="CPAse_ATP-bd"/>
</dbReference>
<evidence type="ECO:0000259" key="11">
    <source>
        <dbReference type="PROSITE" id="PS50979"/>
    </source>
</evidence>
<feature type="coiled-coil region" evidence="8">
    <location>
        <begin position="1067"/>
        <end position="1094"/>
    </location>
</feature>
<evidence type="ECO:0000259" key="9">
    <source>
        <dbReference type="PROSITE" id="PS50968"/>
    </source>
</evidence>
<keyword evidence="6" id="KW-0092">Biotin</keyword>
<dbReference type="InterPro" id="IPR005481">
    <property type="entry name" value="BC-like_N"/>
</dbReference>
<dbReference type="SUPFAM" id="SSF51230">
    <property type="entry name" value="Single hybrid motif"/>
    <property type="match status" value="1"/>
</dbReference>
<dbReference type="Gene3D" id="3.30.470.20">
    <property type="entry name" value="ATP-grasp fold, B domain"/>
    <property type="match status" value="1"/>
</dbReference>
<keyword evidence="8" id="KW-0175">Coiled coil</keyword>
<dbReference type="Gene3D" id="2.40.50.100">
    <property type="match status" value="1"/>
</dbReference>
<dbReference type="Gene3D" id="2.40.100.10">
    <property type="entry name" value="Cyclophilin-like"/>
    <property type="match status" value="2"/>
</dbReference>
<dbReference type="InterPro" id="IPR011761">
    <property type="entry name" value="ATP-grasp"/>
</dbReference>
<dbReference type="FunFam" id="3.40.50.20:FF:000010">
    <property type="entry name" value="Propionyl-CoA carboxylase subunit alpha"/>
    <property type="match status" value="1"/>
</dbReference>
<dbReference type="FunFam" id="2.40.50.100:FF:000003">
    <property type="entry name" value="Acetyl-CoA carboxylase biotin carboxyl carrier protein"/>
    <property type="match status" value="1"/>
</dbReference>
<dbReference type="PROSITE" id="PS50968">
    <property type="entry name" value="BIOTINYL_LIPOYL"/>
    <property type="match status" value="1"/>
</dbReference>
<sequence>MFKRVLIANRAEIANRVIRTLKKMNIESVAVYSEADKDASFVMNADISVSLNGSSLSETYLNHKKIIDICKEYEVDAIHPGYGFLSENVEFVRECEKNGIVFIGPTSKHIEDFGLKHTARQIAKDNSVPLLEGSELLNSLDEAKETANSIGYPVMLKSTAGGGGIGMKLCFSEDELIDAYDSVIKLAGSNFSNSGVFLEKYIQTARHIEVQIFGDGLGNVKTLGERDCSIQRRNQKVIEETPAPNLSDEVREQLFEASFKLAKAVNYKSAGTVEYIYDTQTQNFYFLEVNTRLQVEHGITEEVCGVDLVEWMIKIAAEDNTPLLEYKHNPKGHAIEVRVYAEDASKNFQPSTGLITKVEFPENVRCDTWIEDGCEVSPFYDPLLAKLITVSSSREENILKLQEILEKSKIYGIESNLTYLGEISKQNFFKDASFYTKVLDSFDYKPYKVDILKSGTMTTIQDYPGRQGFWNVGIPPSGAMDSLTPRLLNRLLNNSVKASFIEMTFIGATFKFRQETVIAFGGADMQAKLNGETIEMYKPIFVEAGDILEFKKVTGNGNRTYFAVQGGFDEAEFLGSSSTFTLGEFGGHGGRALKAGDVLSFSPAIKDEFEPLNLETKLCNEWEIGVVYGPHGSPDFFTNEDIKEFFNASWEVHFNSSRTGVRLIGPAPKWAREDGGDAGLHPSNIHDNAYAFGTIDFTGDMPIILGPDGPSLGGFVCPATVISSELYKVGQLKAGDKIKFIPLSIEQADKLTKAYEKALEENTSLPDIKDYESIEKNIINETPIIKKARFEELDIDVNVRVCGDKFILIEAGELKLDIELRFFIHALMKFYREKEINGLVDVTPGIRSLQIHFNPKEIKREELLILLDEALSSLTGIEELEVESRTVWLPLSWNDEGIQLAIKKYHQGVRKDAPWCPSNIEFIRRINGVKDTQKVYDTIFDADYLVMGLGDVYLGAPVATPLDPTHRFVTTKYNPARTWTPQNAVGIGGAYMCVYGMEGPGGYQLFGRTLQMWNSFKKTKEFEKPWLLRFFDVVKFYPVSHDELMDIRSKFLFGKYPLKIEEGSFNLKEYKEFLKSKSDEIEEFNKKRQKAFNDEKAMWKAKGLDSFKVEELHHEIKDEIILADDEEAVESIMSGNIWKIEVKVGQKVKAGEVLVVLESMKMEVEIETEVSGTVSKILYKEGDNIESGDILVVIKKDKK</sequence>
<dbReference type="Pfam" id="PF02786">
    <property type="entry name" value="CPSase_L_D2"/>
    <property type="match status" value="1"/>
</dbReference>
<feature type="domain" description="Lipoyl-binding" evidence="9">
    <location>
        <begin position="1120"/>
        <end position="1195"/>
    </location>
</feature>
<dbReference type="GO" id="GO:0046872">
    <property type="term" value="F:metal ion binding"/>
    <property type="evidence" value="ECO:0007669"/>
    <property type="project" value="InterPro"/>
</dbReference>
<dbReference type="PANTHER" id="PTHR18866:SF128">
    <property type="entry name" value="UREA AMIDOLYASE"/>
    <property type="match status" value="1"/>
</dbReference>
<proteinExistence type="predicted"/>
<dbReference type="PROSITE" id="PS50979">
    <property type="entry name" value="BC"/>
    <property type="match status" value="1"/>
</dbReference>
<dbReference type="RefSeq" id="WP_129081076.1">
    <property type="nucleotide sequence ID" value="NZ_CP041070.1"/>
</dbReference>
<dbReference type="PROSITE" id="PS00866">
    <property type="entry name" value="CPSASE_1"/>
    <property type="match status" value="1"/>
</dbReference>
<evidence type="ECO:0000256" key="1">
    <source>
        <dbReference type="ARBA" id="ARBA00001953"/>
    </source>
</evidence>
<dbReference type="PROSITE" id="PS50975">
    <property type="entry name" value="ATP_GRASP"/>
    <property type="match status" value="1"/>
</dbReference>
<dbReference type="SUPFAM" id="SSF51246">
    <property type="entry name" value="Rudiment single hybrid motif"/>
    <property type="match status" value="1"/>
</dbReference>
<dbReference type="AlphaFoldDB" id="A0A4Q0Y715"/>
<dbReference type="Pfam" id="PF00364">
    <property type="entry name" value="Biotin_lipoyl"/>
    <property type="match status" value="1"/>
</dbReference>
<dbReference type="Pfam" id="PF02785">
    <property type="entry name" value="Biotin_carb_C"/>
    <property type="match status" value="1"/>
</dbReference>
<dbReference type="InterPro" id="IPR050856">
    <property type="entry name" value="Biotin_carboxylase_complex"/>
</dbReference>
<dbReference type="InterPro" id="IPR000089">
    <property type="entry name" value="Biotin_lipoyl"/>
</dbReference>
<dbReference type="SMART" id="SM00796">
    <property type="entry name" value="AHS1"/>
    <property type="match status" value="1"/>
</dbReference>
<evidence type="ECO:0000256" key="3">
    <source>
        <dbReference type="ARBA" id="ARBA00022741"/>
    </source>
</evidence>
<gene>
    <name evidence="12" type="primary">uca</name>
    <name evidence="12" type="ORF">CRV06_01700</name>
</gene>
<comment type="cofactor">
    <cofactor evidence="1">
        <name>biotin</name>
        <dbReference type="ChEBI" id="CHEBI:57586"/>
    </cofactor>
</comment>
<evidence type="ECO:0000313" key="13">
    <source>
        <dbReference type="Proteomes" id="UP000290191"/>
    </source>
</evidence>
<dbReference type="SUPFAM" id="SSF160467">
    <property type="entry name" value="PH0987 N-terminal domain-like"/>
    <property type="match status" value="1"/>
</dbReference>
<dbReference type="InterPro" id="IPR011053">
    <property type="entry name" value="Single_hybrid_motif"/>
</dbReference>
<dbReference type="SUPFAM" id="SSF52440">
    <property type="entry name" value="PreATP-grasp domain"/>
    <property type="match status" value="1"/>
</dbReference>
<keyword evidence="4" id="KW-0378">Hydrolase</keyword>
<evidence type="ECO:0000256" key="7">
    <source>
        <dbReference type="PROSITE-ProRule" id="PRU00409"/>
    </source>
</evidence>
<evidence type="ECO:0000256" key="2">
    <source>
        <dbReference type="ARBA" id="ARBA00022598"/>
    </source>
</evidence>
<dbReference type="CDD" id="cd06850">
    <property type="entry name" value="biotinyl_domain"/>
    <property type="match status" value="1"/>
</dbReference>
<reference evidence="12 13" key="1">
    <citation type="submission" date="2017-10" db="EMBL/GenBank/DDBJ databases">
        <title>Genomics of the genus Arcobacter.</title>
        <authorList>
            <person name="Perez-Cataluna A."/>
            <person name="Figueras M.J."/>
        </authorList>
    </citation>
    <scope>NUCLEOTIDE SEQUENCE [LARGE SCALE GENOMIC DNA]</scope>
    <source>
        <strain evidence="12 13">DSM 24636</strain>
    </source>
</reference>
<protein>
    <submittedName>
        <fullName evidence="12">Urea carboxylase</fullName>
    </submittedName>
</protein>
<dbReference type="InterPro" id="IPR005482">
    <property type="entry name" value="Biotin_COase_C"/>
</dbReference>
<dbReference type="OrthoDB" id="9803706at2"/>